<evidence type="ECO:0008006" key="4">
    <source>
        <dbReference type="Google" id="ProtNLM"/>
    </source>
</evidence>
<feature type="transmembrane region" description="Helical" evidence="1">
    <location>
        <begin position="29"/>
        <end position="47"/>
    </location>
</feature>
<dbReference type="RefSeq" id="WP_406788765.1">
    <property type="nucleotide sequence ID" value="NZ_JBJIAA010000014.1"/>
</dbReference>
<gene>
    <name evidence="2" type="ORF">ACJDT4_16970</name>
</gene>
<reference evidence="2 3" key="1">
    <citation type="submission" date="2024-11" db="EMBL/GenBank/DDBJ databases">
        <authorList>
            <person name="Heng Y.C."/>
            <person name="Lim A.C.H."/>
            <person name="Lee J.K.Y."/>
            <person name="Kittelmann S."/>
        </authorList>
    </citation>
    <scope>NUCLEOTIDE SEQUENCE [LARGE SCALE GENOMIC DNA]</scope>
    <source>
        <strain evidence="2 3">WILCCON 0114</strain>
    </source>
</reference>
<evidence type="ECO:0000313" key="2">
    <source>
        <dbReference type="EMBL" id="MFL0252115.1"/>
    </source>
</evidence>
<keyword evidence="3" id="KW-1185">Reference proteome</keyword>
<name>A0ABW8TI21_9CLOT</name>
<dbReference type="EMBL" id="JBJIAA010000014">
    <property type="protein sequence ID" value="MFL0252115.1"/>
    <property type="molecule type" value="Genomic_DNA"/>
</dbReference>
<organism evidence="2 3">
    <name type="scientific">Clostridium neuense</name>
    <dbReference type="NCBI Taxonomy" id="1728934"/>
    <lineage>
        <taxon>Bacteria</taxon>
        <taxon>Bacillati</taxon>
        <taxon>Bacillota</taxon>
        <taxon>Clostridia</taxon>
        <taxon>Eubacteriales</taxon>
        <taxon>Clostridiaceae</taxon>
        <taxon>Clostridium</taxon>
    </lineage>
</organism>
<comment type="caution">
    <text evidence="2">The sequence shown here is derived from an EMBL/GenBank/DDBJ whole genome shotgun (WGS) entry which is preliminary data.</text>
</comment>
<keyword evidence="1" id="KW-0812">Transmembrane</keyword>
<protein>
    <recommendedName>
        <fullName evidence="4">YcxB-like protein domain-containing protein</fullName>
    </recommendedName>
</protein>
<evidence type="ECO:0000256" key="1">
    <source>
        <dbReference type="SAM" id="Phobius"/>
    </source>
</evidence>
<sequence length="179" mass="21470">MEINYIISKEELVNFHMKHVTETKNYKKATINNTIFTLLILFLVFIISKHSYYTITAFITCLVLLLFRKKIVLYLLRKKLYKILSFEKYTNYFEHTTLMIYEQGLKLTTNLSEKNYKWNSIKSLHLIDKFLLIKTNTHDNILIPIDSFKSLESKDFFINSIINNTNLKLQNKYPIDFNY</sequence>
<proteinExistence type="predicted"/>
<dbReference type="Proteomes" id="UP001623592">
    <property type="component" value="Unassembled WGS sequence"/>
</dbReference>
<feature type="transmembrane region" description="Helical" evidence="1">
    <location>
        <begin position="53"/>
        <end position="76"/>
    </location>
</feature>
<keyword evidence="1" id="KW-0472">Membrane</keyword>
<evidence type="ECO:0000313" key="3">
    <source>
        <dbReference type="Proteomes" id="UP001623592"/>
    </source>
</evidence>
<accession>A0ABW8TI21</accession>
<keyword evidence="1" id="KW-1133">Transmembrane helix</keyword>